<evidence type="ECO:0000256" key="5">
    <source>
        <dbReference type="ARBA" id="ARBA00022827"/>
    </source>
</evidence>
<keyword evidence="7" id="KW-0472">Membrane</keyword>
<dbReference type="Gene3D" id="3.40.50.80">
    <property type="entry name" value="Nucleotide-binding domain of ferredoxin-NADP reductase (FNR) module"/>
    <property type="match status" value="1"/>
</dbReference>
<comment type="caution">
    <text evidence="11">The sequence shown here is derived from an EMBL/GenBank/DDBJ whole genome shotgun (WGS) entry which is preliminary data.</text>
</comment>
<dbReference type="OrthoDB" id="10253744at2759"/>
<feature type="region of interest" description="Disordered" evidence="9">
    <location>
        <begin position="57"/>
        <end position="86"/>
    </location>
</feature>
<evidence type="ECO:0000256" key="2">
    <source>
        <dbReference type="ARBA" id="ARBA00004370"/>
    </source>
</evidence>
<evidence type="ECO:0000256" key="3">
    <source>
        <dbReference type="ARBA" id="ARBA00006105"/>
    </source>
</evidence>
<dbReference type="STRING" id="708187.A0A1Q8RL37"/>
<dbReference type="SUPFAM" id="SSF52343">
    <property type="entry name" value="Ferredoxin reductase-like, C-terminal NADP-linked domain"/>
    <property type="match status" value="1"/>
</dbReference>
<evidence type="ECO:0000256" key="7">
    <source>
        <dbReference type="ARBA" id="ARBA00023136"/>
    </source>
</evidence>
<evidence type="ECO:0000259" key="10">
    <source>
        <dbReference type="PROSITE" id="PS51384"/>
    </source>
</evidence>
<gene>
    <name evidence="11" type="ORF">CCHL11_03999</name>
</gene>
<evidence type="ECO:0000313" key="11">
    <source>
        <dbReference type="EMBL" id="OLN85034.1"/>
    </source>
</evidence>
<comment type="cofactor">
    <cofactor evidence="1 8">
        <name>FAD</name>
        <dbReference type="ChEBI" id="CHEBI:57692"/>
    </cofactor>
</comment>
<keyword evidence="5 8" id="KW-0274">FAD</keyword>
<feature type="binding site" evidence="8">
    <location>
        <position position="195"/>
    </location>
    <ligand>
        <name>FAD</name>
        <dbReference type="ChEBI" id="CHEBI:57692"/>
    </ligand>
</feature>
<dbReference type="InterPro" id="IPR008333">
    <property type="entry name" value="Cbr1-like_FAD-bd_dom"/>
</dbReference>
<dbReference type="Pfam" id="PF00970">
    <property type="entry name" value="FAD_binding_6"/>
    <property type="match status" value="1"/>
</dbReference>
<keyword evidence="12" id="KW-1185">Reference proteome</keyword>
<dbReference type="PANTHER" id="PTHR19370:SF189">
    <property type="entry name" value="CYTOCHROME C MITOCHONDRIAL IMPORT FACTOR CYC2"/>
    <property type="match status" value="1"/>
</dbReference>
<dbReference type="PROSITE" id="PS51384">
    <property type="entry name" value="FAD_FR"/>
    <property type="match status" value="1"/>
</dbReference>
<dbReference type="PRINTS" id="PR00406">
    <property type="entry name" value="CYTB5RDTASE"/>
</dbReference>
<dbReference type="InterPro" id="IPR017938">
    <property type="entry name" value="Riboflavin_synthase-like_b-brl"/>
</dbReference>
<dbReference type="Gene3D" id="2.40.30.10">
    <property type="entry name" value="Translation factors"/>
    <property type="match status" value="1"/>
</dbReference>
<feature type="domain" description="FAD-binding FR-type" evidence="10">
    <location>
        <begin position="135"/>
        <end position="243"/>
    </location>
</feature>
<dbReference type="GO" id="GO:0005739">
    <property type="term" value="C:mitochondrion"/>
    <property type="evidence" value="ECO:0007669"/>
    <property type="project" value="TreeGrafter"/>
</dbReference>
<dbReference type="EMBL" id="MPGH01000185">
    <property type="protein sequence ID" value="OLN85034.1"/>
    <property type="molecule type" value="Genomic_DNA"/>
</dbReference>
<dbReference type="GO" id="GO:0016491">
    <property type="term" value="F:oxidoreductase activity"/>
    <property type="evidence" value="ECO:0007669"/>
    <property type="project" value="UniProtKB-KW"/>
</dbReference>
<dbReference type="InterPro" id="IPR017927">
    <property type="entry name" value="FAD-bd_FR_type"/>
</dbReference>
<sequence length="482" mass="51734">MWSALSRSTAAGAALRPSARRSLIHTRRHLRAALTPGAALIRGTPEMTTICRQFPRHFSNSGQERPERTVSTHQPPSTNLKPTPAHKKASFISPRYLPVLLLLAIGGVAWDSQWLFPSETLPTDPSTQTALGSARKFVPFTVMARDPVSPTSFILTLKPPSPSSSSTLPISSLWQIFDLWCVEVKQPQIQVAREYTPLPSPDPDTVRLYVRALQGGEVSTYLSRLAPGNTLELRGPHGEFDLRSRLSSRGDRVVFLAGGTGIASALQAAHAVLALPEAPSMTILWAVRGRDEVQHGNHVPAPKPRSSWNPFSRSGPSPHPEVLSADLAAPSPITRELLALKREHGDRLDVRVAVDQEGTSVHAADLAAALAQPGPRTQTLGPTHAVEGCGFHSQAAHVGMVDGAPNAGKRGLFKESDCACSHETAPGKNVLVVSGPEGFVQAYAGAKIWRDGGQLQGPVGGMLGALRKRDPDVLKDWIVLKL</sequence>
<dbReference type="CDD" id="cd06183">
    <property type="entry name" value="cyt_b5_reduct_like"/>
    <property type="match status" value="1"/>
</dbReference>
<evidence type="ECO:0000256" key="6">
    <source>
        <dbReference type="ARBA" id="ARBA00023002"/>
    </source>
</evidence>
<feature type="compositionally biased region" description="Polar residues" evidence="9">
    <location>
        <begin position="306"/>
        <end position="315"/>
    </location>
</feature>
<evidence type="ECO:0000256" key="1">
    <source>
        <dbReference type="ARBA" id="ARBA00001974"/>
    </source>
</evidence>
<feature type="binding site" evidence="8">
    <location>
        <position position="219"/>
    </location>
    <ligand>
        <name>FAD</name>
        <dbReference type="ChEBI" id="CHEBI:57692"/>
    </ligand>
</feature>
<evidence type="ECO:0000256" key="4">
    <source>
        <dbReference type="ARBA" id="ARBA00022630"/>
    </source>
</evidence>
<feature type="region of interest" description="Disordered" evidence="9">
    <location>
        <begin position="294"/>
        <end position="324"/>
    </location>
</feature>
<dbReference type="PANTHER" id="PTHR19370">
    <property type="entry name" value="NADH-CYTOCHROME B5 REDUCTASE"/>
    <property type="match status" value="1"/>
</dbReference>
<reference evidence="11 12" key="1">
    <citation type="submission" date="2016-11" db="EMBL/GenBank/DDBJ databases">
        <title>Draft Genome Assembly of Colletotrichum chlorophyti a pathogen of herbaceous plants.</title>
        <authorList>
            <person name="Gan P."/>
            <person name="Narusaka M."/>
            <person name="Tsushima A."/>
            <person name="Narusaka Y."/>
            <person name="Takano Y."/>
            <person name="Shirasu K."/>
        </authorList>
    </citation>
    <scope>NUCLEOTIDE SEQUENCE [LARGE SCALE GENOMIC DNA]</scope>
    <source>
        <strain evidence="11 12">NTL11</strain>
    </source>
</reference>
<evidence type="ECO:0000256" key="9">
    <source>
        <dbReference type="SAM" id="MobiDB-lite"/>
    </source>
</evidence>
<protein>
    <submittedName>
        <fullName evidence="11">Cytochrome c mitochondrial import factor CYC2</fullName>
    </submittedName>
</protein>
<dbReference type="AlphaFoldDB" id="A0A1Q8RL37"/>
<name>A0A1Q8RL37_9PEZI</name>
<keyword evidence="6" id="KW-0560">Oxidoreductase</keyword>
<evidence type="ECO:0000313" key="12">
    <source>
        <dbReference type="Proteomes" id="UP000186583"/>
    </source>
</evidence>
<dbReference type="InterPro" id="IPR001834">
    <property type="entry name" value="CBR-like"/>
</dbReference>
<comment type="subcellular location">
    <subcellularLocation>
        <location evidence="2">Membrane</location>
    </subcellularLocation>
</comment>
<proteinExistence type="inferred from homology"/>
<keyword evidence="4 8" id="KW-0285">Flavoprotein</keyword>
<feature type="binding site" evidence="8">
    <location>
        <position position="218"/>
    </location>
    <ligand>
        <name>FAD</name>
        <dbReference type="ChEBI" id="CHEBI:57692"/>
    </ligand>
</feature>
<dbReference type="InterPro" id="IPR039261">
    <property type="entry name" value="FNR_nucleotide-bd"/>
</dbReference>
<dbReference type="GO" id="GO:0016020">
    <property type="term" value="C:membrane"/>
    <property type="evidence" value="ECO:0007669"/>
    <property type="project" value="UniProtKB-SubCell"/>
</dbReference>
<feature type="binding site" evidence="8">
    <location>
        <position position="193"/>
    </location>
    <ligand>
        <name>FAD</name>
        <dbReference type="ChEBI" id="CHEBI:57692"/>
    </ligand>
</feature>
<dbReference type="SUPFAM" id="SSF63380">
    <property type="entry name" value="Riboflavin synthase domain-like"/>
    <property type="match status" value="1"/>
</dbReference>
<dbReference type="Proteomes" id="UP000186583">
    <property type="component" value="Unassembled WGS sequence"/>
</dbReference>
<evidence type="ECO:0000256" key="8">
    <source>
        <dbReference type="PIRSR" id="PIRSR601834-1"/>
    </source>
</evidence>
<feature type="compositionally biased region" description="Polar residues" evidence="9">
    <location>
        <begin position="71"/>
        <end position="81"/>
    </location>
</feature>
<comment type="similarity">
    <text evidence="3">Belongs to the flavoprotein pyridine nucleotide cytochrome reductase family.</text>
</comment>
<accession>A0A1Q8RL37</accession>
<organism evidence="11 12">
    <name type="scientific">Colletotrichum chlorophyti</name>
    <dbReference type="NCBI Taxonomy" id="708187"/>
    <lineage>
        <taxon>Eukaryota</taxon>
        <taxon>Fungi</taxon>
        <taxon>Dikarya</taxon>
        <taxon>Ascomycota</taxon>
        <taxon>Pezizomycotina</taxon>
        <taxon>Sordariomycetes</taxon>
        <taxon>Hypocreomycetidae</taxon>
        <taxon>Glomerellales</taxon>
        <taxon>Glomerellaceae</taxon>
        <taxon>Colletotrichum</taxon>
    </lineage>
</organism>